<dbReference type="GO" id="GO:1990498">
    <property type="term" value="C:mitotic spindle microtubule"/>
    <property type="evidence" value="ECO:0007669"/>
    <property type="project" value="UniProtKB-ARBA"/>
</dbReference>
<keyword evidence="3" id="KW-0206">Cytoskeleton</keyword>
<dbReference type="InterPro" id="IPR034085">
    <property type="entry name" value="TOG"/>
</dbReference>
<dbReference type="AlphaFoldDB" id="A0A7R7VE47"/>
<dbReference type="GO" id="GO:0046785">
    <property type="term" value="P:microtubule polymerization"/>
    <property type="evidence" value="ECO:0007669"/>
    <property type="project" value="InterPro"/>
</dbReference>
<feature type="compositionally biased region" description="Acidic residues" evidence="4">
    <location>
        <begin position="254"/>
        <end position="272"/>
    </location>
</feature>
<feature type="compositionally biased region" description="Low complexity" evidence="4">
    <location>
        <begin position="859"/>
        <end position="872"/>
    </location>
</feature>
<dbReference type="KEGG" id="ache:ACHE_10529S"/>
<dbReference type="SUPFAM" id="SSF48371">
    <property type="entry name" value="ARM repeat"/>
    <property type="match status" value="1"/>
</dbReference>
<evidence type="ECO:0000256" key="2">
    <source>
        <dbReference type="ARBA" id="ARBA00022490"/>
    </source>
</evidence>
<feature type="compositionally biased region" description="Low complexity" evidence="4">
    <location>
        <begin position="519"/>
        <end position="547"/>
    </location>
</feature>
<sequence>MAEGEEDLSSLPLPDRFSHKNWKVRKEGYEDAKQQFEKTPDESHPIFAPFIQDPSLWKGAVADSNVAAQQEGLGSYCSFLKFGGVQACTRTRGYTVSAIVEKGLPSTRPAAKTNALEALLLCVEFDKADPVIEEIVPALSHKVPKVIAAALVGLRAIYHNFGCKIVDPKPVLKALPKVFGHADKNVRAEAQNLTVELYRWLKEAIKPLFWGELKPVQQQDLDKLFENVKQEPAPKQERLTKAQQDAMAAASAAPDDDEGEGEGGEEDADEDDGEIDAFDLAEPVDVLSKIPKDFHDNLSSSKWKDRKEALDALYSIINVPRIKDGPFDDIVRALAKCMKDANIAVVTVAANCIDLLAKGLKSSFGKHRATIMAPIMERLKEKKQSIADALGQALDSVFASTNLSECLEEILEFLKHKNPQVKQETVKFLVRCLRTTRDVPSKPEQKLIAEAGTKLLTDSSEVNRAGGAEALGTLMKIIGERAMNPFMDGLDDIRKTKIKEYFETAEVKAKERPKPIVGPPKTAAGPAGKKPVAKKPALGAKKPAPAAAAPPPEEPAPAPATKPAAKAPARPGGVPKPGALPTPGSGLKKRLAGPGAAASPQRRVASPPQDEQPPPPAAPKFGLGRGLAGRPIAKPSPSPSAEPTPPPAPEMSGMSSSDRAELEELRLEKDRFMRMIEDMKYERTKLNSQVTELQNQNAQLIEDHTRDVLSVKAKETQLVRARSDAESAEQTVQKQTREIERLKRELARALRASAMSPPNTIADNISMPVPDCTPDTGSNGNGTGHGATPRVSSLQMGSRLESSRPRSFASTSPIEDNQNNINNGLESPGGPNSRDSALGRRKFSPTFGTSQSGLASPTRSSRVGSGSYSGEEQGQRNAEPAENWKRAAEVTSQLKARIEAMKARQGISRPAGR</sequence>
<evidence type="ECO:0000256" key="1">
    <source>
        <dbReference type="ARBA" id="ARBA00004317"/>
    </source>
</evidence>
<evidence type="ECO:0000313" key="6">
    <source>
        <dbReference type="EMBL" id="BCR83127.1"/>
    </source>
</evidence>
<dbReference type="Proteomes" id="UP000637239">
    <property type="component" value="Chromosome 1"/>
</dbReference>
<evidence type="ECO:0000313" key="7">
    <source>
        <dbReference type="Proteomes" id="UP000637239"/>
    </source>
</evidence>
<dbReference type="GO" id="GO:0044732">
    <property type="term" value="C:mitotic spindle pole body"/>
    <property type="evidence" value="ECO:0007669"/>
    <property type="project" value="UniProtKB-ARBA"/>
</dbReference>
<feature type="domain" description="TOG" evidence="5">
    <location>
        <begin position="279"/>
        <end position="511"/>
    </location>
</feature>
<evidence type="ECO:0000256" key="3">
    <source>
        <dbReference type="ARBA" id="ARBA00023212"/>
    </source>
</evidence>
<feature type="domain" description="TOG" evidence="5">
    <location>
        <begin position="1"/>
        <end position="234"/>
    </location>
</feature>
<feature type="compositionally biased region" description="Basic and acidic residues" evidence="4">
    <location>
        <begin position="230"/>
        <end position="240"/>
    </location>
</feature>
<dbReference type="SMART" id="SM01349">
    <property type="entry name" value="TOG"/>
    <property type="match status" value="2"/>
</dbReference>
<feature type="compositionally biased region" description="Pro residues" evidence="4">
    <location>
        <begin position="548"/>
        <end position="560"/>
    </location>
</feature>
<proteinExistence type="predicted"/>
<comment type="subcellular location">
    <subcellularLocation>
        <location evidence="1">Cytoplasm</location>
        <location evidence="1">Cytoskeleton</location>
        <location evidence="1">Microtubule organizing center</location>
        <location evidence="1">Spindle pole body</location>
    </subcellularLocation>
</comment>
<dbReference type="Gene3D" id="1.25.10.10">
    <property type="entry name" value="Leucine-rich Repeat Variant"/>
    <property type="match status" value="2"/>
</dbReference>
<dbReference type="GO" id="GO:0000776">
    <property type="term" value="C:kinetochore"/>
    <property type="evidence" value="ECO:0007669"/>
    <property type="project" value="UniProtKB-ARBA"/>
</dbReference>
<dbReference type="GO" id="GO:1990571">
    <property type="term" value="P:meiotic centromere clustering"/>
    <property type="evidence" value="ECO:0007669"/>
    <property type="project" value="UniProtKB-ARBA"/>
</dbReference>
<evidence type="ECO:0000256" key="4">
    <source>
        <dbReference type="SAM" id="MobiDB-lite"/>
    </source>
</evidence>
<dbReference type="GO" id="GO:0061863">
    <property type="term" value="F:microtubule plus end polymerase"/>
    <property type="evidence" value="ECO:0007669"/>
    <property type="project" value="InterPro"/>
</dbReference>
<accession>A0A7R7VE47</accession>
<feature type="region of interest" description="Disordered" evidence="4">
    <location>
        <begin position="757"/>
        <end position="886"/>
    </location>
</feature>
<protein>
    <recommendedName>
        <fullName evidence="5">TOG domain-containing protein</fullName>
    </recommendedName>
</protein>
<dbReference type="InterPro" id="IPR016024">
    <property type="entry name" value="ARM-type_fold"/>
</dbReference>
<dbReference type="PANTHER" id="PTHR12609">
    <property type="entry name" value="MICROTUBULE ASSOCIATED PROTEIN XMAP215"/>
    <property type="match status" value="1"/>
</dbReference>
<feature type="compositionally biased region" description="Pro residues" evidence="4">
    <location>
        <begin position="634"/>
        <end position="649"/>
    </location>
</feature>
<reference evidence="6" key="2">
    <citation type="submission" date="2021-02" db="EMBL/GenBank/DDBJ databases">
        <title>Aspergillus chevalieri M1 genome sequence.</title>
        <authorList>
            <person name="Kadooka C."/>
            <person name="Mori K."/>
            <person name="Futagami T."/>
        </authorList>
    </citation>
    <scope>NUCLEOTIDE SEQUENCE</scope>
    <source>
        <strain evidence="6">M1</strain>
    </source>
</reference>
<dbReference type="GO" id="GO:0005881">
    <property type="term" value="C:cytoplasmic microtubule"/>
    <property type="evidence" value="ECO:0007669"/>
    <property type="project" value="UniProtKB-ARBA"/>
</dbReference>
<dbReference type="GO" id="GO:0051010">
    <property type="term" value="F:microtubule plus-end binding"/>
    <property type="evidence" value="ECO:0007669"/>
    <property type="project" value="InterPro"/>
</dbReference>
<evidence type="ECO:0000259" key="5">
    <source>
        <dbReference type="SMART" id="SM01349"/>
    </source>
</evidence>
<dbReference type="RefSeq" id="XP_043131649.1">
    <property type="nucleotide sequence ID" value="XM_043280286.1"/>
</dbReference>
<dbReference type="InterPro" id="IPR048492">
    <property type="entry name" value="Stu2_CTS"/>
</dbReference>
<keyword evidence="2" id="KW-0963">Cytoplasm</keyword>
<dbReference type="Pfam" id="PF21042">
    <property type="entry name" value="Stu2_CTS"/>
    <property type="match status" value="1"/>
</dbReference>
<feature type="compositionally biased region" description="Polar residues" evidence="4">
    <location>
        <begin position="846"/>
        <end position="858"/>
    </location>
</feature>
<dbReference type="FunFam" id="1.25.10.10:FF:000019">
    <property type="entry name" value="Cytoskeleton-associated protein 5"/>
    <property type="match status" value="1"/>
</dbReference>
<dbReference type="GeneID" id="66977486"/>
<dbReference type="GO" id="GO:0000022">
    <property type="term" value="P:mitotic spindle elongation"/>
    <property type="evidence" value="ECO:0007669"/>
    <property type="project" value="UniProtKB-ARBA"/>
</dbReference>
<dbReference type="EMBL" id="AP024416">
    <property type="protein sequence ID" value="BCR83127.1"/>
    <property type="molecule type" value="Genomic_DNA"/>
</dbReference>
<dbReference type="GO" id="GO:0051315">
    <property type="term" value="P:attachment of mitotic spindle microtubules to kinetochore"/>
    <property type="evidence" value="ECO:0007669"/>
    <property type="project" value="UniProtKB-ARBA"/>
</dbReference>
<name>A0A7R7VE47_ASPCH</name>
<feature type="region of interest" description="Disordered" evidence="4">
    <location>
        <begin position="508"/>
        <end position="664"/>
    </location>
</feature>
<keyword evidence="7" id="KW-1185">Reference proteome</keyword>
<organism evidence="6 7">
    <name type="scientific">Aspergillus chevalieri</name>
    <name type="common">Eurotium chevalieri</name>
    <dbReference type="NCBI Taxonomy" id="182096"/>
    <lineage>
        <taxon>Eukaryota</taxon>
        <taxon>Fungi</taxon>
        <taxon>Dikarya</taxon>
        <taxon>Ascomycota</taxon>
        <taxon>Pezizomycotina</taxon>
        <taxon>Eurotiomycetes</taxon>
        <taxon>Eurotiomycetidae</taxon>
        <taxon>Eurotiales</taxon>
        <taxon>Aspergillaceae</taxon>
        <taxon>Aspergillus</taxon>
        <taxon>Aspergillus subgen. Aspergillus</taxon>
    </lineage>
</organism>
<feature type="compositionally biased region" description="Polar residues" evidence="4">
    <location>
        <begin position="808"/>
        <end position="825"/>
    </location>
</feature>
<dbReference type="GO" id="GO:0030951">
    <property type="term" value="P:establishment or maintenance of microtubule cytoskeleton polarity"/>
    <property type="evidence" value="ECO:0007669"/>
    <property type="project" value="InterPro"/>
</dbReference>
<reference evidence="6" key="1">
    <citation type="submission" date="2021-01" db="EMBL/GenBank/DDBJ databases">
        <authorList>
            <consortium name="Aspergillus chevalieri M1 genome sequencing consortium"/>
            <person name="Kazuki M."/>
            <person name="Futagami T."/>
        </authorList>
    </citation>
    <scope>NUCLEOTIDE SEQUENCE</scope>
    <source>
        <strain evidence="6">M1</strain>
    </source>
</reference>
<dbReference type="FunFam" id="1.25.10.10:FF:000282">
    <property type="entry name" value="Spindle pole body component"/>
    <property type="match status" value="1"/>
</dbReference>
<dbReference type="Pfam" id="PF21041">
    <property type="entry name" value="XMAP215_CLASP_TOG"/>
    <property type="match status" value="2"/>
</dbReference>
<feature type="compositionally biased region" description="Low complexity" evidence="4">
    <location>
        <begin position="561"/>
        <end position="579"/>
    </location>
</feature>
<dbReference type="InterPro" id="IPR011989">
    <property type="entry name" value="ARM-like"/>
</dbReference>
<dbReference type="InterPro" id="IPR045110">
    <property type="entry name" value="XMAP215"/>
</dbReference>
<dbReference type="InterPro" id="IPR048491">
    <property type="entry name" value="XMAP215_CLASP_TOG"/>
</dbReference>
<gene>
    <name evidence="6" type="ORF">ACHE_10529S</name>
</gene>
<dbReference type="GO" id="GO:0099070">
    <property type="term" value="C:static microtubule bundle"/>
    <property type="evidence" value="ECO:0007669"/>
    <property type="project" value="UniProtKB-ARBA"/>
</dbReference>
<feature type="region of interest" description="Disordered" evidence="4">
    <location>
        <begin position="230"/>
        <end position="272"/>
    </location>
</feature>